<evidence type="ECO:0000259" key="8">
    <source>
        <dbReference type="Pfam" id="PF16355"/>
    </source>
</evidence>
<dbReference type="PRINTS" id="PR00132">
    <property type="entry name" value="GLHYDRLASE2"/>
</dbReference>
<evidence type="ECO:0000259" key="5">
    <source>
        <dbReference type="Pfam" id="PF02836"/>
    </source>
</evidence>
<dbReference type="PANTHER" id="PTHR42732:SF1">
    <property type="entry name" value="BETA-MANNOSIDASE"/>
    <property type="match status" value="1"/>
</dbReference>
<accession>A0ABQ5MJM9</accession>
<dbReference type="SUPFAM" id="SSF49785">
    <property type="entry name" value="Galactose-binding domain-like"/>
    <property type="match status" value="2"/>
</dbReference>
<sequence length="1144" mass="130792">MNDQWQSVILDSLPMSEKEFVTSGIKSVSTLPVTVPHNWDQYYGYRRGKHGNLHGTAWYYKTFSLDNYQQGKRYFLFFEGVGSYATIWVNGQKIGEHKGGRTSFTVDATEAIDSNGINSLVVKASHPAFIADLPWVCGGCSGEWGFSEGSQPMGIFRPVTMLVTNNVRVQPFGVHIYKTGSFSNKEVNLKVSTELKNYGDEDQNILVTNSLQDKDGNIVASTQTKILLASDSQQKIKQSLPVIQNPELWSPENPYLYNLVTEIEDDNEVLDRIETSYGVRWVSWPLTRNDGDNKLYINEKSYFLNGTCEYEHLMGNSHSFSNQQISSRIHQIKDAGFNAFREGHQPHNLKYQEYLDKEGILFWSQFSAHIWYDTPAFKENFKILLKEWIKERRNSPSVIMWGLQNESTIPKEFAEICTEIIREMDPSASTERLVTTCNGGEGTDWNVIQNWSGTYGGDPFNYDNELKKDLLNGEYGAWRTADMHTEGYFKQKGAYSEERFSQLMEIKIAEAEIVKDSVIGHFNWLFSSHENPGRIQNGEAYRDIDRIGPVNYKGLFTAWGEPLDAYYMYAGNYASKEINPMVYIVSHSWPNRWTEPARNDSIVVYSNCDEVELFNDINGTSFGRKKNPGKGKHFLWDGVDLNYNVLYAKGYVNGIEKTSDRIVLNNLPESPNFDQLFTDKDVIKPTEKRNYLYRVNAGGPEFTDSFGNFWMADVHRTDYKTWGSKSWTDSFDNLHDFYGSQRRIFDPITDTRNWQLFQTFRYGNNDQLKYEFPLENGVYTVELFFTEPWYGVGSDTNCKGYRTFNVALNNTVVEHDLDIWEETGFAGALKKTYEVEVVNGLLTVSFPEVNSGEAVISAIAIAGKKQNVAKASPGNIQNLMLSNQDVVKIQSWLDINQRQYNDASVKWNELPYQLFGAEWLQFSSALFMKEFSGNFSVGKPSDIYLLLEENVTEKTAWIENFEVIAGQAKTTDGITYKLYKKTGNAETVFSFTNLKEKSKFCLVVVPTYEMGEEEEERPNITLKAKEGKIEGAYYTDIHRKSEYVGFNGKTDNSIEWEVKTGLAGIHLLRFKYMNMNDTAVKVRLEIIAPNGAKMRDDFISFPVKQKKFKILNTTTGGFINAGTYTIRISGDDLNGLRLESFDFQ</sequence>
<dbReference type="PANTHER" id="PTHR42732">
    <property type="entry name" value="BETA-GALACTOSIDASE"/>
    <property type="match status" value="1"/>
</dbReference>
<dbReference type="Pfam" id="PF11721">
    <property type="entry name" value="Malectin"/>
    <property type="match status" value="1"/>
</dbReference>
<keyword evidence="2" id="KW-0378">Hydrolase</keyword>
<feature type="domain" description="DUF4982" evidence="8">
    <location>
        <begin position="601"/>
        <end position="651"/>
    </location>
</feature>
<dbReference type="SUPFAM" id="SSF51445">
    <property type="entry name" value="(Trans)glycosidases"/>
    <property type="match status" value="1"/>
</dbReference>
<evidence type="ECO:0008006" key="11">
    <source>
        <dbReference type="Google" id="ProtNLM"/>
    </source>
</evidence>
<feature type="domain" description="Glycosyl hydrolases family 2 sugar binding" evidence="6">
    <location>
        <begin position="52"/>
        <end position="132"/>
    </location>
</feature>
<evidence type="ECO:0000256" key="1">
    <source>
        <dbReference type="ARBA" id="ARBA00007401"/>
    </source>
</evidence>
<evidence type="ECO:0000259" key="4">
    <source>
        <dbReference type="Pfam" id="PF00703"/>
    </source>
</evidence>
<dbReference type="Gene3D" id="2.60.40.10">
    <property type="entry name" value="Immunoglobulins"/>
    <property type="match status" value="2"/>
</dbReference>
<dbReference type="InterPro" id="IPR021720">
    <property type="entry name" value="Malectin_dom"/>
</dbReference>
<evidence type="ECO:0000256" key="3">
    <source>
        <dbReference type="ARBA" id="ARBA00023295"/>
    </source>
</evidence>
<dbReference type="Pfam" id="PF00703">
    <property type="entry name" value="Glyco_hydro_2"/>
    <property type="match status" value="1"/>
</dbReference>
<dbReference type="Gene3D" id="2.60.120.260">
    <property type="entry name" value="Galactose-binding domain-like"/>
    <property type="match status" value="2"/>
</dbReference>
<dbReference type="Gene3D" id="3.20.20.80">
    <property type="entry name" value="Glycosidases"/>
    <property type="match status" value="1"/>
</dbReference>
<name>A0ABQ5MJM9_9FLAO</name>
<dbReference type="Pfam" id="PF02836">
    <property type="entry name" value="Glyco_hydro_2_C"/>
    <property type="match status" value="1"/>
</dbReference>
<dbReference type="EMBL" id="BRVO01000002">
    <property type="protein sequence ID" value="GLB49604.1"/>
    <property type="molecule type" value="Genomic_DNA"/>
</dbReference>
<dbReference type="Gene3D" id="2.60.120.430">
    <property type="entry name" value="Galactose-binding lectin"/>
    <property type="match status" value="1"/>
</dbReference>
<dbReference type="InterPro" id="IPR006103">
    <property type="entry name" value="Glyco_hydro_2_cat"/>
</dbReference>
<dbReference type="SUPFAM" id="SSF49303">
    <property type="entry name" value="beta-Galactosidase/glucuronidase domain"/>
    <property type="match status" value="1"/>
</dbReference>
<evidence type="ECO:0000259" key="6">
    <source>
        <dbReference type="Pfam" id="PF02837"/>
    </source>
</evidence>
<feature type="domain" description="Malectin" evidence="7">
    <location>
        <begin position="692"/>
        <end position="860"/>
    </location>
</feature>
<dbReference type="Pfam" id="PF02837">
    <property type="entry name" value="Glyco_hydro_2_N"/>
    <property type="match status" value="1"/>
</dbReference>
<keyword evidence="3" id="KW-0326">Glycosidase</keyword>
<dbReference type="InterPro" id="IPR032311">
    <property type="entry name" value="DUF4982"/>
</dbReference>
<dbReference type="InterPro" id="IPR006101">
    <property type="entry name" value="Glyco_hydro_2"/>
</dbReference>
<comment type="similarity">
    <text evidence="1">Belongs to the glycosyl hydrolase 2 family.</text>
</comment>
<dbReference type="InterPro" id="IPR013783">
    <property type="entry name" value="Ig-like_fold"/>
</dbReference>
<feature type="domain" description="Glycoside hydrolase family 2 immunoglobulin-like beta-sandwich" evidence="4">
    <location>
        <begin position="179"/>
        <end position="280"/>
    </location>
</feature>
<evidence type="ECO:0000256" key="2">
    <source>
        <dbReference type="ARBA" id="ARBA00022801"/>
    </source>
</evidence>
<evidence type="ECO:0000313" key="9">
    <source>
        <dbReference type="EMBL" id="GLB49604.1"/>
    </source>
</evidence>
<dbReference type="InterPro" id="IPR006104">
    <property type="entry name" value="Glyco_hydro_2_N"/>
</dbReference>
<dbReference type="Pfam" id="PF16355">
    <property type="entry name" value="DUF4982"/>
    <property type="match status" value="1"/>
</dbReference>
<proteinExistence type="inferred from homology"/>
<evidence type="ECO:0000259" key="7">
    <source>
        <dbReference type="Pfam" id="PF11721"/>
    </source>
</evidence>
<dbReference type="InterPro" id="IPR017853">
    <property type="entry name" value="GH"/>
</dbReference>
<gene>
    <name evidence="9" type="ORF">Y10_19720</name>
</gene>
<evidence type="ECO:0000313" key="10">
    <source>
        <dbReference type="Proteomes" id="UP001143543"/>
    </source>
</evidence>
<dbReference type="InterPro" id="IPR036156">
    <property type="entry name" value="Beta-gal/glucu_dom_sf"/>
</dbReference>
<dbReference type="InterPro" id="IPR006102">
    <property type="entry name" value="Ig-like_GH2"/>
</dbReference>
<dbReference type="InterPro" id="IPR008979">
    <property type="entry name" value="Galactose-bd-like_sf"/>
</dbReference>
<feature type="domain" description="Glycoside hydrolase family 2 catalytic" evidence="5">
    <location>
        <begin position="292"/>
        <end position="444"/>
    </location>
</feature>
<dbReference type="Proteomes" id="UP001143543">
    <property type="component" value="Unassembled WGS sequence"/>
</dbReference>
<organism evidence="9 10">
    <name type="scientific">Neptunitalea lumnitzerae</name>
    <dbReference type="NCBI Taxonomy" id="2965509"/>
    <lineage>
        <taxon>Bacteria</taxon>
        <taxon>Pseudomonadati</taxon>
        <taxon>Bacteroidota</taxon>
        <taxon>Flavobacteriia</taxon>
        <taxon>Flavobacteriales</taxon>
        <taxon>Flavobacteriaceae</taxon>
        <taxon>Neptunitalea</taxon>
    </lineage>
</organism>
<reference evidence="9" key="1">
    <citation type="submission" date="2022-07" db="EMBL/GenBank/DDBJ databases">
        <title>Taxonomy of Novel Oxalotrophic and Methylotrophic Bacteria.</title>
        <authorList>
            <person name="Sahin N."/>
            <person name="Tani A."/>
        </authorList>
    </citation>
    <scope>NUCLEOTIDE SEQUENCE</scope>
    <source>
        <strain evidence="9">Y10</strain>
    </source>
</reference>
<protein>
    <recommendedName>
        <fullName evidence="11">Beta-galactosidase</fullName>
    </recommendedName>
</protein>
<dbReference type="InterPro" id="IPR051913">
    <property type="entry name" value="GH2_Domain-Containing"/>
</dbReference>
<keyword evidence="10" id="KW-1185">Reference proteome</keyword>
<comment type="caution">
    <text evidence="9">The sequence shown here is derived from an EMBL/GenBank/DDBJ whole genome shotgun (WGS) entry which is preliminary data.</text>
</comment>